<organism evidence="2">
    <name type="scientific">Anopheles marajoara</name>
    <dbReference type="NCBI Taxonomy" id="58244"/>
    <lineage>
        <taxon>Eukaryota</taxon>
        <taxon>Metazoa</taxon>
        <taxon>Ecdysozoa</taxon>
        <taxon>Arthropoda</taxon>
        <taxon>Hexapoda</taxon>
        <taxon>Insecta</taxon>
        <taxon>Pterygota</taxon>
        <taxon>Neoptera</taxon>
        <taxon>Endopterygota</taxon>
        <taxon>Diptera</taxon>
        <taxon>Nematocera</taxon>
        <taxon>Culicoidea</taxon>
        <taxon>Culicidae</taxon>
        <taxon>Anophelinae</taxon>
        <taxon>Anopheles</taxon>
    </lineage>
</organism>
<keyword evidence="1" id="KW-0732">Signal</keyword>
<name>A0A2M4CBY5_9DIPT</name>
<dbReference type="EMBL" id="GGFJ01013638">
    <property type="protein sequence ID" value="MBW62779.1"/>
    <property type="molecule type" value="Transcribed_RNA"/>
</dbReference>
<protein>
    <submittedName>
        <fullName evidence="2">Putative secreted protein</fullName>
    </submittedName>
</protein>
<proteinExistence type="predicted"/>
<sequence length="79" mass="8912">MIFLYLFDTKILFSLLCLGCTVTELNTLSINTLHTIWENKVAPSREHSVYCICDASMCTGAVPHFLCNFASVHCVRLIK</sequence>
<reference evidence="2" key="1">
    <citation type="submission" date="2018-01" db="EMBL/GenBank/DDBJ databases">
        <title>An insight into the sialome of Amazonian anophelines.</title>
        <authorList>
            <person name="Ribeiro J.M."/>
            <person name="Scarpassa V."/>
            <person name="Calvo E."/>
        </authorList>
    </citation>
    <scope>NUCLEOTIDE SEQUENCE</scope>
    <source>
        <tissue evidence="2">Salivary glands</tissue>
    </source>
</reference>
<feature type="chain" id="PRO_5014785733" evidence="1">
    <location>
        <begin position="28"/>
        <end position="79"/>
    </location>
</feature>
<evidence type="ECO:0000256" key="1">
    <source>
        <dbReference type="SAM" id="SignalP"/>
    </source>
</evidence>
<evidence type="ECO:0000313" key="2">
    <source>
        <dbReference type="EMBL" id="MBW62779.1"/>
    </source>
</evidence>
<accession>A0A2M4CBY5</accession>
<dbReference type="AlphaFoldDB" id="A0A2M4CBY5"/>
<feature type="signal peptide" evidence="1">
    <location>
        <begin position="1"/>
        <end position="27"/>
    </location>
</feature>